<keyword evidence="1" id="KW-0812">Transmembrane</keyword>
<feature type="transmembrane region" description="Helical" evidence="1">
    <location>
        <begin position="70"/>
        <end position="94"/>
    </location>
</feature>
<keyword evidence="3" id="KW-1185">Reference proteome</keyword>
<keyword evidence="1" id="KW-1133">Transmembrane helix</keyword>
<sequence>MQHISTSKPTWLDWIWLLPGLIGGIITLLVMVILPPDRTIDGFGEFTFKLIPLVSAVLMIAVFPQKRTWVHWLLLLIFIVYMGYIDSVLVLEVFRLGEAFAISTEAQQVQFNYFYRYAIFMNAFTVLMTLFAYRVGGGSGERTFKLGIAGILILISGINDYTFWLMYEWPSGRPEFFSWASHVIIFTGDAPNAMGMIVFIAIHLILVIAVMLAPIQRWTQHVINKLTVKKA</sequence>
<accession>A0ABP9X7Y1</accession>
<name>A0ABP9X7Y1_9CHLR</name>
<gene>
    <name evidence="2" type="ORF">Hgul01_05306</name>
</gene>
<dbReference type="Proteomes" id="UP001428290">
    <property type="component" value="Unassembled WGS sequence"/>
</dbReference>
<feature type="transmembrane region" description="Helical" evidence="1">
    <location>
        <begin position="146"/>
        <end position="167"/>
    </location>
</feature>
<dbReference type="EMBL" id="BAABRU010000054">
    <property type="protein sequence ID" value="GAA5531481.1"/>
    <property type="molecule type" value="Genomic_DNA"/>
</dbReference>
<feature type="transmembrane region" description="Helical" evidence="1">
    <location>
        <begin position="114"/>
        <end position="134"/>
    </location>
</feature>
<feature type="transmembrane region" description="Helical" evidence="1">
    <location>
        <begin position="193"/>
        <end position="215"/>
    </location>
</feature>
<keyword evidence="1" id="KW-0472">Membrane</keyword>
<evidence type="ECO:0000313" key="2">
    <source>
        <dbReference type="EMBL" id="GAA5531481.1"/>
    </source>
</evidence>
<comment type="caution">
    <text evidence="2">The sequence shown here is derived from an EMBL/GenBank/DDBJ whole genome shotgun (WGS) entry which is preliminary data.</text>
</comment>
<evidence type="ECO:0000313" key="3">
    <source>
        <dbReference type="Proteomes" id="UP001428290"/>
    </source>
</evidence>
<protein>
    <submittedName>
        <fullName evidence="2">Uncharacterized protein</fullName>
    </submittedName>
</protein>
<dbReference type="RefSeq" id="WP_345725035.1">
    <property type="nucleotide sequence ID" value="NZ_BAABRU010000054.1"/>
</dbReference>
<evidence type="ECO:0000256" key="1">
    <source>
        <dbReference type="SAM" id="Phobius"/>
    </source>
</evidence>
<proteinExistence type="predicted"/>
<reference evidence="2 3" key="1">
    <citation type="submission" date="2024-02" db="EMBL/GenBank/DDBJ databases">
        <title>Herpetosiphon gulosus NBRC 112829.</title>
        <authorList>
            <person name="Ichikawa N."/>
            <person name="Katano-Makiyama Y."/>
            <person name="Hidaka K."/>
        </authorList>
    </citation>
    <scope>NUCLEOTIDE SEQUENCE [LARGE SCALE GENOMIC DNA]</scope>
    <source>
        <strain evidence="2 3">NBRC 112829</strain>
    </source>
</reference>
<organism evidence="2 3">
    <name type="scientific">Herpetosiphon gulosus</name>
    <dbReference type="NCBI Taxonomy" id="1973496"/>
    <lineage>
        <taxon>Bacteria</taxon>
        <taxon>Bacillati</taxon>
        <taxon>Chloroflexota</taxon>
        <taxon>Chloroflexia</taxon>
        <taxon>Herpetosiphonales</taxon>
        <taxon>Herpetosiphonaceae</taxon>
        <taxon>Herpetosiphon</taxon>
    </lineage>
</organism>
<feature type="transmembrane region" description="Helical" evidence="1">
    <location>
        <begin position="12"/>
        <end position="34"/>
    </location>
</feature>
<feature type="transmembrane region" description="Helical" evidence="1">
    <location>
        <begin position="46"/>
        <end position="63"/>
    </location>
</feature>